<accession>A0A6A4S5H3</accession>
<sequence>MSGKALLLANRRKTGTGGQRYVKRFLCFSFRKHCITAGPMQVELIELDAAVTPLLVRFAQTVRADTWAAAKAFRRLRATSLELQDGNKGLLSVTIKVNFILDALRYRVVLCRV</sequence>
<evidence type="ECO:0000313" key="2">
    <source>
        <dbReference type="Proteomes" id="UP000438429"/>
    </source>
</evidence>
<name>A0A6A4S5H3_SCOMX</name>
<dbReference type="Proteomes" id="UP000438429">
    <property type="component" value="Unassembled WGS sequence"/>
</dbReference>
<dbReference type="AlphaFoldDB" id="A0A6A4S5H3"/>
<evidence type="ECO:0000313" key="1">
    <source>
        <dbReference type="EMBL" id="KAF0027525.1"/>
    </source>
</evidence>
<proteinExistence type="predicted"/>
<comment type="caution">
    <text evidence="1">The sequence shown here is derived from an EMBL/GenBank/DDBJ whole genome shotgun (WGS) entry which is preliminary data.</text>
</comment>
<dbReference type="EMBL" id="VEVO01000018">
    <property type="protein sequence ID" value="KAF0027525.1"/>
    <property type="molecule type" value="Genomic_DNA"/>
</dbReference>
<gene>
    <name evidence="1" type="ORF">F2P81_020266</name>
</gene>
<organism evidence="1 2">
    <name type="scientific">Scophthalmus maximus</name>
    <name type="common">Turbot</name>
    <name type="synonym">Psetta maxima</name>
    <dbReference type="NCBI Taxonomy" id="52904"/>
    <lineage>
        <taxon>Eukaryota</taxon>
        <taxon>Metazoa</taxon>
        <taxon>Chordata</taxon>
        <taxon>Craniata</taxon>
        <taxon>Vertebrata</taxon>
        <taxon>Euteleostomi</taxon>
        <taxon>Actinopterygii</taxon>
        <taxon>Neopterygii</taxon>
        <taxon>Teleostei</taxon>
        <taxon>Neoteleostei</taxon>
        <taxon>Acanthomorphata</taxon>
        <taxon>Carangaria</taxon>
        <taxon>Pleuronectiformes</taxon>
        <taxon>Pleuronectoidei</taxon>
        <taxon>Scophthalmidae</taxon>
        <taxon>Scophthalmus</taxon>
    </lineage>
</organism>
<reference evidence="1 2" key="1">
    <citation type="submission" date="2019-06" db="EMBL/GenBank/DDBJ databases">
        <title>Draft genomes of female and male turbot (Scophthalmus maximus).</title>
        <authorList>
            <person name="Xu H."/>
            <person name="Xu X.-W."/>
            <person name="Shao C."/>
            <person name="Chen S."/>
        </authorList>
    </citation>
    <scope>NUCLEOTIDE SEQUENCE [LARGE SCALE GENOMIC DNA]</scope>
    <source>
        <strain evidence="1">Ysfricsl-2016a</strain>
        <tissue evidence="1">Blood</tissue>
    </source>
</reference>
<protein>
    <submittedName>
        <fullName evidence="1">Uncharacterized protein</fullName>
    </submittedName>
</protein>